<comment type="similarity">
    <text evidence="1 4">Belongs to the PAPS reductase family. CysH subfamily.</text>
</comment>
<keyword evidence="4" id="KW-0411">Iron-sulfur</keyword>
<proteinExistence type="inferred from homology"/>
<dbReference type="SUPFAM" id="SSF52402">
    <property type="entry name" value="Adenine nucleotide alpha hydrolases-like"/>
    <property type="match status" value="1"/>
</dbReference>
<comment type="catalytic activity">
    <reaction evidence="4">
        <text>[thioredoxin]-disulfide + sulfite + AMP + 2 H(+) = adenosine 5'-phosphosulfate + [thioredoxin]-dithiol</text>
        <dbReference type="Rhea" id="RHEA:21976"/>
        <dbReference type="Rhea" id="RHEA-COMP:10698"/>
        <dbReference type="Rhea" id="RHEA-COMP:10700"/>
        <dbReference type="ChEBI" id="CHEBI:15378"/>
        <dbReference type="ChEBI" id="CHEBI:17359"/>
        <dbReference type="ChEBI" id="CHEBI:29950"/>
        <dbReference type="ChEBI" id="CHEBI:50058"/>
        <dbReference type="ChEBI" id="CHEBI:58243"/>
        <dbReference type="ChEBI" id="CHEBI:456215"/>
        <dbReference type="EC" id="1.8.4.10"/>
    </reaction>
</comment>
<evidence type="ECO:0000313" key="6">
    <source>
        <dbReference type="EMBL" id="MBT0956378.1"/>
    </source>
</evidence>
<keyword evidence="2 4" id="KW-0560">Oxidoreductase</keyword>
<comment type="subcellular location">
    <subcellularLocation>
        <location evidence="4">Cytoplasm</location>
    </subcellularLocation>
</comment>
<dbReference type="GO" id="GO:0046872">
    <property type="term" value="F:metal ion binding"/>
    <property type="evidence" value="ECO:0007669"/>
    <property type="project" value="UniProtKB-KW"/>
</dbReference>
<organism evidence="6 7">
    <name type="scientific">Harenicola maris</name>
    <dbReference type="NCBI Taxonomy" id="2841044"/>
    <lineage>
        <taxon>Bacteria</taxon>
        <taxon>Pseudomonadati</taxon>
        <taxon>Pseudomonadota</taxon>
        <taxon>Alphaproteobacteria</taxon>
        <taxon>Rhodobacterales</taxon>
        <taxon>Paracoccaceae</taxon>
        <taxon>Harenicola</taxon>
    </lineage>
</organism>
<accession>A0AAP2CM53</accession>
<dbReference type="GO" id="GO:0019379">
    <property type="term" value="P:sulfate assimilation, phosphoadenylyl sulfate reduction by phosphoadenylyl-sulfate reductase (thioredoxin)"/>
    <property type="evidence" value="ECO:0007669"/>
    <property type="project" value="UniProtKB-UniRule"/>
</dbReference>
<dbReference type="Pfam" id="PF01507">
    <property type="entry name" value="PAPS_reduct"/>
    <property type="match status" value="1"/>
</dbReference>
<dbReference type="GO" id="GO:0051539">
    <property type="term" value="F:4 iron, 4 sulfur cluster binding"/>
    <property type="evidence" value="ECO:0007669"/>
    <property type="project" value="UniProtKB-UniRule"/>
</dbReference>
<dbReference type="NCBIfam" id="NF002537">
    <property type="entry name" value="PRK02090.1"/>
    <property type="match status" value="1"/>
</dbReference>
<protein>
    <recommendedName>
        <fullName evidence="4">Adenosine 5'-phosphosulfate reductase</fullName>
        <shortName evidence="4">APS reductase</shortName>
        <ecNumber evidence="4">1.8.4.10</ecNumber>
    </recommendedName>
    <alternativeName>
        <fullName evidence="4">5'-adenylylsulfate reductase</fullName>
    </alternativeName>
    <alternativeName>
        <fullName evidence="4">Thioredoxin-dependent 5'-adenylylsulfate reductase</fullName>
    </alternativeName>
</protein>
<dbReference type="PANTHER" id="PTHR46509">
    <property type="entry name" value="PHOSPHOADENOSINE PHOSPHOSULFATE REDUCTASE"/>
    <property type="match status" value="1"/>
</dbReference>
<keyword evidence="4" id="KW-0963">Cytoplasm</keyword>
<dbReference type="RefSeq" id="WP_327792583.1">
    <property type="nucleotide sequence ID" value="NZ_JADQAZ010000001.1"/>
</dbReference>
<feature type="active site" description="Nucleophile; cysteine thiosulfonate intermediate" evidence="4">
    <location>
        <position position="230"/>
    </location>
</feature>
<evidence type="ECO:0000256" key="4">
    <source>
        <dbReference type="HAMAP-Rule" id="MF_00063"/>
    </source>
</evidence>
<evidence type="ECO:0000313" key="7">
    <source>
        <dbReference type="Proteomes" id="UP001315686"/>
    </source>
</evidence>
<dbReference type="HAMAP" id="MF_00063">
    <property type="entry name" value="CysH"/>
    <property type="match status" value="1"/>
</dbReference>
<dbReference type="PANTHER" id="PTHR46509:SF1">
    <property type="entry name" value="PHOSPHOADENOSINE PHOSPHOSULFATE REDUCTASE"/>
    <property type="match status" value="1"/>
</dbReference>
<dbReference type="Gene3D" id="3.40.50.620">
    <property type="entry name" value="HUPs"/>
    <property type="match status" value="1"/>
</dbReference>
<reference evidence="6 7" key="1">
    <citation type="journal article" date="2021" name="Arch. Microbiol.">
        <title>Harenicola maris gen. nov., sp. nov. isolated from the Sea of Japan shallow sediments.</title>
        <authorList>
            <person name="Romanenko L.A."/>
            <person name="Kurilenko V.V."/>
            <person name="Chernysheva N.Y."/>
            <person name="Tekutyeva L.A."/>
            <person name="Velansky P.V."/>
            <person name="Svetashev V.I."/>
            <person name="Isaeva M.P."/>
        </authorList>
    </citation>
    <scope>NUCLEOTIDE SEQUENCE [LARGE SCALE GENOMIC DNA]</scope>
    <source>
        <strain evidence="6 7">KMM 3653</strain>
    </source>
</reference>
<dbReference type="GO" id="GO:0070814">
    <property type="term" value="P:hydrogen sulfide biosynthetic process"/>
    <property type="evidence" value="ECO:0007669"/>
    <property type="project" value="UniProtKB-UniRule"/>
</dbReference>
<feature type="domain" description="Phosphoadenosine phosphosulphate reductase" evidence="5">
    <location>
        <begin position="42"/>
        <end position="210"/>
    </location>
</feature>
<dbReference type="InterPro" id="IPR002500">
    <property type="entry name" value="PAPS_reduct_dom"/>
</dbReference>
<feature type="binding site" evidence="4">
    <location>
        <position position="204"/>
    </location>
    <ligand>
        <name>[4Fe-4S] cluster</name>
        <dbReference type="ChEBI" id="CHEBI:49883"/>
    </ligand>
</feature>
<dbReference type="InterPro" id="IPR004511">
    <property type="entry name" value="PAPS/APS_Rdtase"/>
</dbReference>
<comment type="cofactor">
    <cofactor evidence="4">
        <name>[4Fe-4S] cluster</name>
        <dbReference type="ChEBI" id="CHEBI:49883"/>
    </cofactor>
    <text evidence="4">Binds 1 [4Fe-4S] cluster per subunit.</text>
</comment>
<keyword evidence="7" id="KW-1185">Reference proteome</keyword>
<evidence type="ECO:0000256" key="3">
    <source>
        <dbReference type="ARBA" id="ARBA00024327"/>
    </source>
</evidence>
<evidence type="ECO:0000256" key="2">
    <source>
        <dbReference type="ARBA" id="ARBA00023002"/>
    </source>
</evidence>
<name>A0AAP2CM53_9RHOB</name>
<sequence length="252" mass="27402">MQLEAHPIDALTRAGAIGARLTGRNTATRLAQALSAPEAGRVALVSSFGADAVALLHMVSRLNRDLPVLFIDTEMLFPETLAYQQEVTEHLGLTDVRVLKASELQLFQTDPQNDLHKTNTDACCGLRKTVPLAAALMGFDTWISGRKRHQAQTRAALPLIEADGAHVKLNPLADWPAEDITAYLNRHDLPRHPLVAQGYRSIGCAPCTRPVLEGEDPRAGRWSGQDKVECGIHFSADGTMRRGPVTKAPAHD</sequence>
<dbReference type="GO" id="GO:0004604">
    <property type="term" value="F:phosphoadenylyl-sulfate reductase (thioredoxin) activity"/>
    <property type="evidence" value="ECO:0007669"/>
    <property type="project" value="UniProtKB-UniRule"/>
</dbReference>
<feature type="binding site" evidence="4">
    <location>
        <position position="123"/>
    </location>
    <ligand>
        <name>[4Fe-4S] cluster</name>
        <dbReference type="ChEBI" id="CHEBI:49883"/>
    </ligand>
</feature>
<evidence type="ECO:0000256" key="1">
    <source>
        <dbReference type="ARBA" id="ARBA00009732"/>
    </source>
</evidence>
<dbReference type="Proteomes" id="UP001315686">
    <property type="component" value="Unassembled WGS sequence"/>
</dbReference>
<dbReference type="EC" id="1.8.4.10" evidence="4"/>
<comment type="pathway">
    <text evidence="3 4">Sulfur metabolism; hydrogen sulfide biosynthesis; sulfite from sulfate.</text>
</comment>
<dbReference type="InterPro" id="IPR014729">
    <property type="entry name" value="Rossmann-like_a/b/a_fold"/>
</dbReference>
<keyword evidence="4" id="KW-0408">Iron</keyword>
<keyword evidence="4" id="KW-0479">Metal-binding</keyword>
<dbReference type="GO" id="GO:0043866">
    <property type="term" value="F:adenylyl-sulfate reductase (thioredoxin) activity"/>
    <property type="evidence" value="ECO:0007669"/>
    <property type="project" value="UniProtKB-EC"/>
</dbReference>
<dbReference type="AlphaFoldDB" id="A0AAP2CM53"/>
<dbReference type="NCBIfam" id="TIGR00434">
    <property type="entry name" value="cysH"/>
    <property type="match status" value="1"/>
</dbReference>
<gene>
    <name evidence="4" type="primary">cysH</name>
    <name evidence="6" type="ORF">IV417_03185</name>
</gene>
<evidence type="ECO:0000259" key="5">
    <source>
        <dbReference type="Pfam" id="PF01507"/>
    </source>
</evidence>
<feature type="binding site" evidence="4">
    <location>
        <position position="124"/>
    </location>
    <ligand>
        <name>[4Fe-4S] cluster</name>
        <dbReference type="ChEBI" id="CHEBI:49883"/>
    </ligand>
</feature>
<dbReference type="GO" id="GO:0005737">
    <property type="term" value="C:cytoplasm"/>
    <property type="evidence" value="ECO:0007669"/>
    <property type="project" value="UniProtKB-SubCell"/>
</dbReference>
<comment type="caution">
    <text evidence="6">The sequence shown here is derived from an EMBL/GenBank/DDBJ whole genome shotgun (WGS) entry which is preliminary data.</text>
</comment>
<comment type="function">
    <text evidence="4">Catalyzes the formation of sulfite from adenosine 5'-phosphosulfate (APS) using thioredoxin as an electron donor.</text>
</comment>
<feature type="binding site" evidence="4">
    <location>
        <position position="207"/>
    </location>
    <ligand>
        <name>[4Fe-4S] cluster</name>
        <dbReference type="ChEBI" id="CHEBI:49883"/>
    </ligand>
</feature>
<dbReference type="EMBL" id="JADQAZ010000001">
    <property type="protein sequence ID" value="MBT0956378.1"/>
    <property type="molecule type" value="Genomic_DNA"/>
</dbReference>